<dbReference type="Gene3D" id="3.40.50.300">
    <property type="entry name" value="P-loop containing nucleotide triphosphate hydrolases"/>
    <property type="match status" value="1"/>
</dbReference>
<keyword evidence="3" id="KW-0677">Repeat</keyword>
<dbReference type="Pfam" id="PF01582">
    <property type="entry name" value="TIR"/>
    <property type="match status" value="1"/>
</dbReference>
<dbReference type="PANTHER" id="PTHR11017:SF573">
    <property type="entry name" value="ADP-RIBOSYL CYCLASE_CYCLIC ADP-RIBOSE HYDROLASE"/>
    <property type="match status" value="1"/>
</dbReference>
<keyword evidence="5" id="KW-0611">Plant defense</keyword>
<dbReference type="AlphaFoldDB" id="A0AAN7J4B6"/>
<comment type="caution">
    <text evidence="10">The sequence shown here is derived from an EMBL/GenBank/DDBJ whole genome shotgun (WGS) entry which is preliminary data.</text>
</comment>
<dbReference type="SUPFAM" id="SSF52200">
    <property type="entry name" value="Toll/Interleukin receptor TIR domain"/>
    <property type="match status" value="1"/>
</dbReference>
<name>A0AAN7J4B6_QUERU</name>
<organism evidence="10 11">
    <name type="scientific">Quercus rubra</name>
    <name type="common">Northern red oak</name>
    <name type="synonym">Quercus borealis</name>
    <dbReference type="NCBI Taxonomy" id="3512"/>
    <lineage>
        <taxon>Eukaryota</taxon>
        <taxon>Viridiplantae</taxon>
        <taxon>Streptophyta</taxon>
        <taxon>Embryophyta</taxon>
        <taxon>Tracheophyta</taxon>
        <taxon>Spermatophyta</taxon>
        <taxon>Magnoliopsida</taxon>
        <taxon>eudicotyledons</taxon>
        <taxon>Gunneridae</taxon>
        <taxon>Pentapetalae</taxon>
        <taxon>rosids</taxon>
        <taxon>fabids</taxon>
        <taxon>Fagales</taxon>
        <taxon>Fagaceae</taxon>
        <taxon>Quercus</taxon>
    </lineage>
</organism>
<dbReference type="Pfam" id="PF20160">
    <property type="entry name" value="C-JID"/>
    <property type="match status" value="1"/>
</dbReference>
<feature type="domain" description="TIR" evidence="9">
    <location>
        <begin position="18"/>
        <end position="184"/>
    </location>
</feature>
<dbReference type="PROSITE" id="PS50104">
    <property type="entry name" value="TIR"/>
    <property type="match status" value="1"/>
</dbReference>
<dbReference type="InterPro" id="IPR001611">
    <property type="entry name" value="Leu-rich_rpt"/>
</dbReference>
<dbReference type="SUPFAM" id="SSF52058">
    <property type="entry name" value="L domain-like"/>
    <property type="match status" value="1"/>
</dbReference>
<dbReference type="GO" id="GO:0007165">
    <property type="term" value="P:signal transduction"/>
    <property type="evidence" value="ECO:0007669"/>
    <property type="project" value="InterPro"/>
</dbReference>
<dbReference type="PANTHER" id="PTHR11017">
    <property type="entry name" value="LEUCINE-RICH REPEAT-CONTAINING PROTEIN"/>
    <property type="match status" value="1"/>
</dbReference>
<dbReference type="GO" id="GO:0006952">
    <property type="term" value="P:defense response"/>
    <property type="evidence" value="ECO:0007669"/>
    <property type="project" value="UniProtKB-KW"/>
</dbReference>
<dbReference type="GO" id="GO:0061809">
    <property type="term" value="F:NAD+ nucleosidase activity, cyclic ADP-ribose generating"/>
    <property type="evidence" value="ECO:0007669"/>
    <property type="project" value="UniProtKB-EC"/>
</dbReference>
<dbReference type="InterPro" id="IPR032675">
    <property type="entry name" value="LRR_dom_sf"/>
</dbReference>
<dbReference type="InterPro" id="IPR042197">
    <property type="entry name" value="Apaf_helical"/>
</dbReference>
<dbReference type="SUPFAM" id="SSF52540">
    <property type="entry name" value="P-loop containing nucleoside triphosphate hydrolases"/>
    <property type="match status" value="1"/>
</dbReference>
<dbReference type="Pfam" id="PF23282">
    <property type="entry name" value="WHD_ROQ1"/>
    <property type="match status" value="1"/>
</dbReference>
<dbReference type="InterPro" id="IPR044974">
    <property type="entry name" value="Disease_R_plants"/>
</dbReference>
<comment type="catalytic activity">
    <reaction evidence="7">
        <text>NAD(+) + H2O = ADP-D-ribose + nicotinamide + H(+)</text>
        <dbReference type="Rhea" id="RHEA:16301"/>
        <dbReference type="ChEBI" id="CHEBI:15377"/>
        <dbReference type="ChEBI" id="CHEBI:15378"/>
        <dbReference type="ChEBI" id="CHEBI:17154"/>
        <dbReference type="ChEBI" id="CHEBI:57540"/>
        <dbReference type="ChEBI" id="CHEBI:57967"/>
        <dbReference type="EC" id="3.2.2.6"/>
    </reaction>
    <physiologicalReaction direction="left-to-right" evidence="7">
        <dbReference type="Rhea" id="RHEA:16302"/>
    </physiologicalReaction>
</comment>
<dbReference type="InterPro" id="IPR045344">
    <property type="entry name" value="C-JID"/>
</dbReference>
<keyword evidence="4" id="KW-0378">Hydrolase</keyword>
<reference evidence="10 11" key="1">
    <citation type="journal article" date="2023" name="G3 (Bethesda)">
        <title>A haplotype-resolved chromosome-scale genome for Quercus rubra L. provides insights into the genetics of adaptive traits for red oak species.</title>
        <authorList>
            <person name="Kapoor B."/>
            <person name="Jenkins J."/>
            <person name="Schmutz J."/>
            <person name="Zhebentyayeva T."/>
            <person name="Kuelheim C."/>
            <person name="Coggeshall M."/>
            <person name="Heim C."/>
            <person name="Lasky J.R."/>
            <person name="Leites L."/>
            <person name="Islam-Faridi N."/>
            <person name="Romero-Severson J."/>
            <person name="DeLeo V.L."/>
            <person name="Lucas S.M."/>
            <person name="Lazic D."/>
            <person name="Gailing O."/>
            <person name="Carlson J."/>
            <person name="Staton M."/>
        </authorList>
    </citation>
    <scope>NUCLEOTIDE SEQUENCE [LARGE SCALE GENOMIC DNA]</scope>
    <source>
        <strain evidence="10">Pseudo-F2</strain>
    </source>
</reference>
<dbReference type="SMART" id="SM00255">
    <property type="entry name" value="TIR"/>
    <property type="match status" value="1"/>
</dbReference>
<dbReference type="Pfam" id="PF23286">
    <property type="entry name" value="LRR_13"/>
    <property type="match status" value="1"/>
</dbReference>
<sequence>MTSISTPKASSSSSTPRWIYDVFLSFRGEDTRNNFTDHLYAALKLKGIFTFRDDEKLVRGKSISLELLKAIEESRFAIVILSKNYASSTWCLDELVKIIECMKEIGLIVLPVFYDVDPSDVRKQTGTFAEAFVEYEERLKENIQKVQKWRAALREVANLSGWHLQDRSESYMVQSIVKMLWDELTRNSFSEDIEDFVGLVSRGKKLESYLNIGLNDVRIIGVWGMGGIGKTTVARVVFRTISNKFEGCCFLANVREVYEKHGLVRLQQQLILQILNESMSIHDVDQGTFVIKNRLRHKRILLVLDDVNQLDQLNKLVGNHIWFGSGSRVIITTRDKHLLKSLYVDGIYEVDGLNDDEALHLMSLKAFKKDYPPKDYLELSKDFVYYANGLPLAIEILGSSLFGRSIGQWKSTLDRLKEFPIPEIQQVLKVSFDGLHAAEKEIFLNMACFFNHADEDSLIEILDYLELYPKIGLNILIEKSLIKLQYNHFWMHDLLQEMGRNRVHQECPTEPGQRSRLWLLEDINNVLTNNSGTKAIQGIVLKLPKAKEAYWNLESLSKIHHLKLLIIDNVHLLHDLKHLPNALRFLDWSGYPSKSFPPSLQLKSFERLKSIRLSKSLKLTKTADFTKVPVLEKLVLEDCINLCEIHPSIGVHEKLTLLNLKGCENLKSLPNKVEMKSLEVLILSNCSKVKRIPEFGENMECVSKLYLDGTSITKLPTSIGNLIGLASLSVRDCKSLMSFPSTLFNLKSLKNLDLFGCSKLGKLLENLGIAKSVEELDVSGTSIGPMLSLNALFITLKKLAFGGFIPRNPNPMGVLSTSLAGLCSLTQLNLSYCNLNAIPNDICCLFSLERLDLSGNNFGCLPEGISQLSILRHLTLENCTSLRSLPKLPLNIGYIWGFGCTSLETVQDLLKPNSSIAPILLLSDCNKLVENKGFIDMFFAVMKRSLKGLSVDNIYQMVIPGSEILEWFSHQSRGTEVHIKEPSSHLCNEWMGIAVSVVFCYNPHQFDYSISFLNRRQTHYRGSILCWLIVNGKKMSPAASTVTIGVLSDHNWLLYFLPQYREKDIKSLWDRDVNGFGEIGIRIKTHSLEVKKCGLRMVYKKDIEDLNGTMAQSSNNSIIPYEGLDIPYHNSDNSTVVTVGNKAKRNRDDFDGAGPNGEGSSNDIPNPKRIERFP</sequence>
<dbReference type="InterPro" id="IPR002182">
    <property type="entry name" value="NB-ARC"/>
</dbReference>
<dbReference type="PRINTS" id="PR00364">
    <property type="entry name" value="DISEASERSIST"/>
</dbReference>
<evidence type="ECO:0000256" key="8">
    <source>
        <dbReference type="SAM" id="MobiDB-lite"/>
    </source>
</evidence>
<gene>
    <name evidence="10" type="ORF">RGQ29_015130</name>
</gene>
<dbReference type="Gene3D" id="1.10.8.430">
    <property type="entry name" value="Helical domain of apoptotic protease-activating factors"/>
    <property type="match status" value="1"/>
</dbReference>
<dbReference type="InterPro" id="IPR003591">
    <property type="entry name" value="Leu-rich_rpt_typical-subtyp"/>
</dbReference>
<dbReference type="Proteomes" id="UP001324115">
    <property type="component" value="Unassembled WGS sequence"/>
</dbReference>
<dbReference type="EC" id="3.2.2.6" evidence="1"/>
<evidence type="ECO:0000256" key="5">
    <source>
        <dbReference type="ARBA" id="ARBA00022821"/>
    </source>
</evidence>
<dbReference type="InterPro" id="IPR058192">
    <property type="entry name" value="WHD_ROQ1-like"/>
</dbReference>
<dbReference type="InterPro" id="IPR058546">
    <property type="entry name" value="RPS4B/Roq1-like_LRR"/>
</dbReference>
<dbReference type="SUPFAM" id="SSF52047">
    <property type="entry name" value="RNI-like"/>
    <property type="match status" value="1"/>
</dbReference>
<evidence type="ECO:0000256" key="4">
    <source>
        <dbReference type="ARBA" id="ARBA00022801"/>
    </source>
</evidence>
<evidence type="ECO:0000256" key="6">
    <source>
        <dbReference type="ARBA" id="ARBA00023027"/>
    </source>
</evidence>
<dbReference type="GO" id="GO:0043531">
    <property type="term" value="F:ADP binding"/>
    <property type="evidence" value="ECO:0007669"/>
    <property type="project" value="InterPro"/>
</dbReference>
<evidence type="ECO:0000313" key="10">
    <source>
        <dbReference type="EMBL" id="KAK4597476.1"/>
    </source>
</evidence>
<proteinExistence type="predicted"/>
<dbReference type="Gene3D" id="3.80.10.10">
    <property type="entry name" value="Ribonuclease Inhibitor"/>
    <property type="match status" value="2"/>
</dbReference>
<evidence type="ECO:0000256" key="3">
    <source>
        <dbReference type="ARBA" id="ARBA00022737"/>
    </source>
</evidence>
<protein>
    <recommendedName>
        <fullName evidence="1">ADP-ribosyl cyclase/cyclic ADP-ribose hydrolase</fullName>
        <ecNumber evidence="1">3.2.2.6</ecNumber>
    </recommendedName>
</protein>
<keyword evidence="2" id="KW-0433">Leucine-rich repeat</keyword>
<dbReference type="InterPro" id="IPR027417">
    <property type="entry name" value="P-loop_NTPase"/>
</dbReference>
<keyword evidence="6" id="KW-0520">NAD</keyword>
<accession>A0AAN7J4B6</accession>
<evidence type="ECO:0000256" key="1">
    <source>
        <dbReference type="ARBA" id="ARBA00011982"/>
    </source>
</evidence>
<evidence type="ECO:0000259" key="9">
    <source>
        <dbReference type="PROSITE" id="PS50104"/>
    </source>
</evidence>
<feature type="region of interest" description="Disordered" evidence="8">
    <location>
        <begin position="1144"/>
        <end position="1174"/>
    </location>
</feature>
<dbReference type="Pfam" id="PF00931">
    <property type="entry name" value="NB-ARC"/>
    <property type="match status" value="1"/>
</dbReference>
<dbReference type="SMART" id="SM00369">
    <property type="entry name" value="LRR_TYP"/>
    <property type="match status" value="3"/>
</dbReference>
<dbReference type="InterPro" id="IPR036390">
    <property type="entry name" value="WH_DNA-bd_sf"/>
</dbReference>
<dbReference type="SUPFAM" id="SSF46785">
    <property type="entry name" value="Winged helix' DNA-binding domain"/>
    <property type="match status" value="1"/>
</dbReference>
<dbReference type="InterPro" id="IPR000157">
    <property type="entry name" value="TIR_dom"/>
</dbReference>
<evidence type="ECO:0000313" key="11">
    <source>
        <dbReference type="Proteomes" id="UP001324115"/>
    </source>
</evidence>
<dbReference type="PROSITE" id="PS51450">
    <property type="entry name" value="LRR"/>
    <property type="match status" value="1"/>
</dbReference>
<dbReference type="FunFam" id="3.40.50.10140:FF:000007">
    <property type="entry name" value="Disease resistance protein (TIR-NBS-LRR class)"/>
    <property type="match status" value="1"/>
</dbReference>
<dbReference type="Gene3D" id="3.40.50.10140">
    <property type="entry name" value="Toll/interleukin-1 receptor homology (TIR) domain"/>
    <property type="match status" value="1"/>
</dbReference>
<dbReference type="InterPro" id="IPR035897">
    <property type="entry name" value="Toll_tir_struct_dom_sf"/>
</dbReference>
<evidence type="ECO:0000256" key="2">
    <source>
        <dbReference type="ARBA" id="ARBA00022614"/>
    </source>
</evidence>
<dbReference type="EMBL" id="JAXUIC010000003">
    <property type="protein sequence ID" value="KAK4597476.1"/>
    <property type="molecule type" value="Genomic_DNA"/>
</dbReference>
<evidence type="ECO:0000256" key="7">
    <source>
        <dbReference type="ARBA" id="ARBA00047304"/>
    </source>
</evidence>
<keyword evidence="11" id="KW-1185">Reference proteome</keyword>